<name>A0A1F6Y6B2_9BACT</name>
<dbReference type="Proteomes" id="UP000178661">
    <property type="component" value="Unassembled WGS sequence"/>
</dbReference>
<accession>A0A1F6Y6B2</accession>
<keyword evidence="1" id="KW-1133">Transmembrane helix</keyword>
<dbReference type="AlphaFoldDB" id="A0A1F6Y6B2"/>
<gene>
    <name evidence="2" type="ORF">A3G98_01160</name>
</gene>
<sequence>MAIDKQWEENMQQLKKSARRKEILIKFVLLPTLIIGVILFLFRHQIFDRELTPEEIRASQENFDQMMLKSIESSEKASLEKSQEEKAKGDCIKTAISNGEVAETYLQKCANESSERQREKYGSGVSN</sequence>
<reference evidence="2 3" key="1">
    <citation type="journal article" date="2016" name="Nat. Commun.">
        <title>Thousands of microbial genomes shed light on interconnected biogeochemical processes in an aquifer system.</title>
        <authorList>
            <person name="Anantharaman K."/>
            <person name="Brown C.T."/>
            <person name="Hug L.A."/>
            <person name="Sharon I."/>
            <person name="Castelle C.J."/>
            <person name="Probst A.J."/>
            <person name="Thomas B.C."/>
            <person name="Singh A."/>
            <person name="Wilkins M.J."/>
            <person name="Karaoz U."/>
            <person name="Brodie E.L."/>
            <person name="Williams K.H."/>
            <person name="Hubbard S.S."/>
            <person name="Banfield J.F."/>
        </authorList>
    </citation>
    <scope>NUCLEOTIDE SEQUENCE [LARGE SCALE GENOMIC DNA]</scope>
</reference>
<keyword evidence="1" id="KW-0812">Transmembrane</keyword>
<organism evidence="2 3">
    <name type="scientific">Candidatus Nomurabacteria bacterium RIFCSPLOWO2_12_FULL_37_8</name>
    <dbReference type="NCBI Taxonomy" id="1801793"/>
    <lineage>
        <taxon>Bacteria</taxon>
        <taxon>Candidatus Nomuraibacteriota</taxon>
    </lineage>
</organism>
<evidence type="ECO:0000313" key="3">
    <source>
        <dbReference type="Proteomes" id="UP000178661"/>
    </source>
</evidence>
<protein>
    <submittedName>
        <fullName evidence="2">Uncharacterized protein</fullName>
    </submittedName>
</protein>
<feature type="transmembrane region" description="Helical" evidence="1">
    <location>
        <begin position="23"/>
        <end position="42"/>
    </location>
</feature>
<comment type="caution">
    <text evidence="2">The sequence shown here is derived from an EMBL/GenBank/DDBJ whole genome shotgun (WGS) entry which is preliminary data.</text>
</comment>
<dbReference type="EMBL" id="MFVR01000009">
    <property type="protein sequence ID" value="OGJ01886.1"/>
    <property type="molecule type" value="Genomic_DNA"/>
</dbReference>
<keyword evidence="1" id="KW-0472">Membrane</keyword>
<evidence type="ECO:0000313" key="2">
    <source>
        <dbReference type="EMBL" id="OGJ01886.1"/>
    </source>
</evidence>
<evidence type="ECO:0000256" key="1">
    <source>
        <dbReference type="SAM" id="Phobius"/>
    </source>
</evidence>
<proteinExistence type="predicted"/>